<dbReference type="HOGENOM" id="CLU_2715388_0_0_9"/>
<organism evidence="1 2">
    <name type="scientific">Acetivibrio thermocellus (strain ATCC 27405 / DSM 1237 / JCM 9322 / NBRC 103400 / NCIMB 10682 / NRRL B-4536 / VPI 7372)</name>
    <name type="common">Clostridium thermocellum</name>
    <dbReference type="NCBI Taxonomy" id="203119"/>
    <lineage>
        <taxon>Bacteria</taxon>
        <taxon>Bacillati</taxon>
        <taxon>Bacillota</taxon>
        <taxon>Clostridia</taxon>
        <taxon>Eubacteriales</taxon>
        <taxon>Oscillospiraceae</taxon>
        <taxon>Acetivibrio</taxon>
    </lineage>
</organism>
<keyword evidence="2" id="KW-1185">Reference proteome</keyword>
<reference evidence="1 2" key="2">
    <citation type="journal article" date="2013" name="Biotechnol. Biofuels">
        <title>Global transcriptome analysis of Clostridium thermocellum ATCC 27405 during growth on dilute acid pretreated Populus and switchgrass.</title>
        <authorList>
            <person name="Wilson C.M."/>
            <person name="Rodriguez M.Jr."/>
            <person name="Johnson C.M."/>
            <person name="Martin S.L."/>
            <person name="Chu T.M."/>
            <person name="Wolfinger R.D."/>
            <person name="Hauser L.J."/>
            <person name="Land M.L."/>
            <person name="Klingeman D.M."/>
            <person name="Syed M.H."/>
            <person name="Ragauskas A.J."/>
            <person name="Tschaplinski T.J."/>
            <person name="Mielenz J.R."/>
            <person name="Brown S.D."/>
        </authorList>
    </citation>
    <scope>NUCLEOTIDE SEQUENCE [LARGE SCALE GENOMIC DNA]</scope>
    <source>
        <strain evidence="2">ATCC 27405 / DSM 1237 / JCM 9322 / NBRC 103400 / NCIMB 10682 / NRRL B-4536 / VPI 7372</strain>
    </source>
</reference>
<reference evidence="2" key="1">
    <citation type="submission" date="2007-02" db="EMBL/GenBank/DDBJ databases">
        <title>Complete sequence of Clostridium thermocellum ATCC 27405.</title>
        <authorList>
            <consortium name="US DOE Joint Genome Institute"/>
            <person name="Copeland A."/>
            <person name="Lucas S."/>
            <person name="Lapidus A."/>
            <person name="Barry K."/>
            <person name="Detter J.C."/>
            <person name="Glavina del Rio T."/>
            <person name="Hammon N."/>
            <person name="Israni S."/>
            <person name="Dalin E."/>
            <person name="Tice H."/>
            <person name="Pitluck S."/>
            <person name="Chertkov O."/>
            <person name="Brettin T."/>
            <person name="Bruce D."/>
            <person name="Han C."/>
            <person name="Tapia R."/>
            <person name="Gilna P."/>
            <person name="Schmutz J."/>
            <person name="Larimer F."/>
            <person name="Land M."/>
            <person name="Hauser L."/>
            <person name="Kyrpides N."/>
            <person name="Mikhailova N."/>
            <person name="Wu J.H.D."/>
            <person name="Newcomb M."/>
            <person name="Richardson P."/>
        </authorList>
    </citation>
    <scope>NUCLEOTIDE SEQUENCE [LARGE SCALE GENOMIC DNA]</scope>
    <source>
        <strain evidence="2">ATCC 27405 / DSM 1237 / JCM 9322 / NBRC 103400 / NCIMB 10682 / NRRL B-4536 / VPI 7372</strain>
    </source>
</reference>
<evidence type="ECO:0000313" key="2">
    <source>
        <dbReference type="Proteomes" id="UP000002145"/>
    </source>
</evidence>
<dbReference type="STRING" id="203119.Cthe_3300"/>
<dbReference type="AlphaFoldDB" id="G2JC58"/>
<gene>
    <name evidence="1" type="ordered locus">Cthe_3300</name>
</gene>
<sequence length="72" mass="8072">MSLLFMSGGHLFSFKAASILLTCGNATSAAKIYINKKYKHTSLIIIDIFAKSIQAKHDNYFAQYGYTTFKEV</sequence>
<accession>G2JC58</accession>
<proteinExistence type="predicted"/>
<dbReference type="EMBL" id="CP000568">
    <property type="protein sequence ID" value="AEO12380.1"/>
    <property type="molecule type" value="Genomic_DNA"/>
</dbReference>
<dbReference type="Proteomes" id="UP000002145">
    <property type="component" value="Chromosome"/>
</dbReference>
<name>G2JC58_ACET2</name>
<protein>
    <submittedName>
        <fullName evidence="1">Uncharacterized protein</fullName>
    </submittedName>
</protein>
<evidence type="ECO:0000313" key="1">
    <source>
        <dbReference type="EMBL" id="AEO12380.1"/>
    </source>
</evidence>
<dbReference type="KEGG" id="cth:Cthe_3300"/>